<keyword evidence="5" id="KW-1185">Reference proteome</keyword>
<organism evidence="4 5">
    <name type="scientific">Amycolatopsis acidicola</name>
    <dbReference type="NCBI Taxonomy" id="2596893"/>
    <lineage>
        <taxon>Bacteria</taxon>
        <taxon>Bacillati</taxon>
        <taxon>Actinomycetota</taxon>
        <taxon>Actinomycetes</taxon>
        <taxon>Pseudonocardiales</taxon>
        <taxon>Pseudonocardiaceae</taxon>
        <taxon>Amycolatopsis</taxon>
    </lineage>
</organism>
<sequence length="610" mass="63860">MSRFARLVPVLAIALSLVAVPAQAQEQGPQYAPTMLVLDASGSMKGAKMDAAKSAVHTFVDSVPAPAEVGLEVYGTHTGSSDAEKTAGCQDVQVLQAPQRVDKASLNGAVDGITPSGYTPIGVALTKAAETLPKEGPRSIVLVSDGLDTCSPPDPCEIAKKLTQQGTQIVMHTIGYGVDDQSRAQLTCIAQATGGTYSDAPDGKALEKVLPRVSSVALRNYESAGAQITGTAGWRDAPVAGAGQYLDTLGQKETRYYAIDVPQGATAYFSGTLSFPRLDGINQLDDFNTLQLRVYGENGQDCYAFDTAQATKSSDGVALTISKAWTKAAEEKGKCTGGGRYYFALTWDRVSAGVPERLPVELLVGIEPAATDPGPAAVLPKTSFAEPASAAQPVIGGGSFNVAGSLPGNGNYTDTLQRGEYVFYRVHLDWGQGLAYKVRFGQTGGRGLDNLSAVTTTLYSPYRDVIDRDYGSYNGSESTLPNEKALATVPVRYGNRNADVQSARSQSIAGTYYIAVQVGPTTDEGANQPVPVTLELTVGGKQEAGPTYATAAGPGIFGDKSEKQMTEGLVVRTDEKPASSSTGWILALVFGGLVLLAAIFGGVLVSRRRA</sequence>
<dbReference type="PROSITE" id="PS50234">
    <property type="entry name" value="VWFA"/>
    <property type="match status" value="1"/>
</dbReference>
<dbReference type="SUPFAM" id="SSF53300">
    <property type="entry name" value="vWA-like"/>
    <property type="match status" value="1"/>
</dbReference>
<dbReference type="SMART" id="SM00327">
    <property type="entry name" value="VWA"/>
    <property type="match status" value="1"/>
</dbReference>
<protein>
    <submittedName>
        <fullName evidence="4">VWA domain-containing protein</fullName>
    </submittedName>
</protein>
<dbReference type="OrthoDB" id="4318225at2"/>
<evidence type="ECO:0000313" key="5">
    <source>
        <dbReference type="Proteomes" id="UP000319769"/>
    </source>
</evidence>
<dbReference type="AlphaFoldDB" id="A0A5N0UUF8"/>
<dbReference type="PANTHER" id="PTHR10579">
    <property type="entry name" value="CALCIUM-ACTIVATED CHLORIDE CHANNEL REGULATOR"/>
    <property type="match status" value="1"/>
</dbReference>
<dbReference type="Proteomes" id="UP000319769">
    <property type="component" value="Unassembled WGS sequence"/>
</dbReference>
<evidence type="ECO:0000256" key="2">
    <source>
        <dbReference type="SAM" id="SignalP"/>
    </source>
</evidence>
<evidence type="ECO:0000313" key="4">
    <source>
        <dbReference type="EMBL" id="KAA9153713.1"/>
    </source>
</evidence>
<gene>
    <name evidence="4" type="ORF">FPZ12_033940</name>
</gene>
<feature type="domain" description="VWFA" evidence="3">
    <location>
        <begin position="33"/>
        <end position="213"/>
    </location>
</feature>
<keyword evidence="1" id="KW-0472">Membrane</keyword>
<feature type="chain" id="PRO_5024356322" evidence="2">
    <location>
        <begin position="25"/>
        <end position="610"/>
    </location>
</feature>
<keyword evidence="2" id="KW-0732">Signal</keyword>
<evidence type="ECO:0000256" key="1">
    <source>
        <dbReference type="SAM" id="Phobius"/>
    </source>
</evidence>
<dbReference type="InterPro" id="IPR051266">
    <property type="entry name" value="CLCR"/>
</dbReference>
<evidence type="ECO:0000259" key="3">
    <source>
        <dbReference type="PROSITE" id="PS50234"/>
    </source>
</evidence>
<accession>A0A5N0UUF8</accession>
<feature type="transmembrane region" description="Helical" evidence="1">
    <location>
        <begin position="584"/>
        <end position="605"/>
    </location>
</feature>
<dbReference type="InterPro" id="IPR002035">
    <property type="entry name" value="VWF_A"/>
</dbReference>
<reference evidence="4" key="1">
    <citation type="submission" date="2019-09" db="EMBL/GenBank/DDBJ databases">
        <authorList>
            <person name="Teo W.F.A."/>
            <person name="Duangmal K."/>
        </authorList>
    </citation>
    <scope>NUCLEOTIDE SEQUENCE [LARGE SCALE GENOMIC DNA]</scope>
    <source>
        <strain evidence="4">K81G1</strain>
    </source>
</reference>
<keyword evidence="1" id="KW-0812">Transmembrane</keyword>
<dbReference type="Gene3D" id="3.40.50.410">
    <property type="entry name" value="von Willebrand factor, type A domain"/>
    <property type="match status" value="1"/>
</dbReference>
<proteinExistence type="predicted"/>
<comment type="caution">
    <text evidence="4">The sequence shown here is derived from an EMBL/GenBank/DDBJ whole genome shotgun (WGS) entry which is preliminary data.</text>
</comment>
<dbReference type="InterPro" id="IPR036465">
    <property type="entry name" value="vWFA_dom_sf"/>
</dbReference>
<dbReference type="EMBL" id="VMNW02000073">
    <property type="protein sequence ID" value="KAA9153713.1"/>
    <property type="molecule type" value="Genomic_DNA"/>
</dbReference>
<name>A0A5N0UUF8_9PSEU</name>
<feature type="signal peptide" evidence="2">
    <location>
        <begin position="1"/>
        <end position="24"/>
    </location>
</feature>
<keyword evidence="1" id="KW-1133">Transmembrane helix</keyword>
<dbReference type="PANTHER" id="PTHR10579:SF43">
    <property type="entry name" value="ZINC FINGER (C3HC4-TYPE RING FINGER) FAMILY PROTEIN"/>
    <property type="match status" value="1"/>
</dbReference>
<dbReference type="Pfam" id="PF00092">
    <property type="entry name" value="VWA"/>
    <property type="match status" value="1"/>
</dbReference>